<reference evidence="2 3" key="1">
    <citation type="journal article" date="2012" name="J. Bacteriol.">
        <title>Draft Genome Sequences for Two Metal-Reducing Pelosinus fermentans Strains Isolated from a Cr(VI)-Contaminated Site and for Type Strain R7.</title>
        <authorList>
            <person name="Brown S.D."/>
            <person name="Podar M."/>
            <person name="Klingeman D.M."/>
            <person name="Johnson C.M."/>
            <person name="Yang Z.K."/>
            <person name="Utturkar S.M."/>
            <person name="Land M.L."/>
            <person name="Mosher J.J."/>
            <person name="Hurt R.A.Jr."/>
            <person name="Phelps T.J."/>
            <person name="Palumbo A.V."/>
            <person name="Arkin A.P."/>
            <person name="Hazen T.C."/>
            <person name="Elias D.A."/>
        </authorList>
    </citation>
    <scope>NUCLEOTIDE SEQUENCE [LARGE SCALE GENOMIC DNA]</scope>
    <source>
        <strain evidence="2 3">B4</strain>
    </source>
</reference>
<evidence type="ECO:0000313" key="2">
    <source>
        <dbReference type="EMBL" id="EIW17872.1"/>
    </source>
</evidence>
<dbReference type="InterPro" id="IPR012347">
    <property type="entry name" value="Ferritin-like"/>
</dbReference>
<dbReference type="Gene3D" id="1.20.1260.10">
    <property type="match status" value="1"/>
</dbReference>
<organism evidence="2 3">
    <name type="scientific">Pelosinus fermentans B4</name>
    <dbReference type="NCBI Taxonomy" id="1149862"/>
    <lineage>
        <taxon>Bacteria</taxon>
        <taxon>Bacillati</taxon>
        <taxon>Bacillota</taxon>
        <taxon>Negativicutes</taxon>
        <taxon>Selenomonadales</taxon>
        <taxon>Sporomusaceae</taxon>
        <taxon>Pelosinus</taxon>
    </lineage>
</organism>
<dbReference type="GO" id="GO:0016491">
    <property type="term" value="F:oxidoreductase activity"/>
    <property type="evidence" value="ECO:0007669"/>
    <property type="project" value="InterPro"/>
</dbReference>
<evidence type="ECO:0000313" key="3">
    <source>
        <dbReference type="Proteomes" id="UP000004324"/>
    </source>
</evidence>
<dbReference type="SUPFAM" id="SSF47240">
    <property type="entry name" value="Ferritin-like"/>
    <property type="match status" value="1"/>
</dbReference>
<dbReference type="Proteomes" id="UP000004324">
    <property type="component" value="Unassembled WGS sequence"/>
</dbReference>
<dbReference type="Pfam" id="PF02915">
    <property type="entry name" value="Rubrerythrin"/>
    <property type="match status" value="1"/>
</dbReference>
<dbReference type="AlphaFoldDB" id="I9AYD1"/>
<dbReference type="RefSeq" id="WP_007935325.1">
    <property type="nucleotide sequence ID" value="NZ_AKVJ01000029.1"/>
</dbReference>
<gene>
    <name evidence="2" type="ORF">FB4_3915</name>
</gene>
<dbReference type="PANTHER" id="PTHR33531:SF7">
    <property type="entry name" value="HYPOTHETICAL MEMBRANE PROTEIN, CONSERVED"/>
    <property type="match status" value="1"/>
</dbReference>
<dbReference type="InterPro" id="IPR003251">
    <property type="entry name" value="Rr_diiron-bd_dom"/>
</dbReference>
<dbReference type="CDD" id="cd01045">
    <property type="entry name" value="Ferritin_like_AB"/>
    <property type="match status" value="1"/>
</dbReference>
<dbReference type="OrthoDB" id="271558at2"/>
<dbReference type="PANTHER" id="PTHR33531">
    <property type="entry name" value="RUBRERYTHRIN SUBFAMILY"/>
    <property type="match status" value="1"/>
</dbReference>
<dbReference type="PATRIC" id="fig|1149862.3.peg.2881"/>
<dbReference type="InterPro" id="IPR009078">
    <property type="entry name" value="Ferritin-like_SF"/>
</dbReference>
<dbReference type="EMBL" id="AKVJ01000029">
    <property type="protein sequence ID" value="EIW17872.1"/>
    <property type="molecule type" value="Genomic_DNA"/>
</dbReference>
<proteinExistence type="predicted"/>
<keyword evidence="3" id="KW-1185">Reference proteome</keyword>
<name>I9AYD1_9FIRM</name>
<accession>I9AYD1</accession>
<evidence type="ECO:0000259" key="1">
    <source>
        <dbReference type="Pfam" id="PF02915"/>
    </source>
</evidence>
<sequence>MDVKLFSDLEGLRIAMAIEERGRDFYQQAFERATEDAHKDLFCLLKNEEIIHFETFTKIFAKVNENKEAASDEYLFDAETSRYLTVLADGHIFPTAENAEVKIAEVTTIPEILQMAIQAEKDSILFYDELASKSKFEDARRIFTTLKAEEQTHVVKLRKILDSLAS</sequence>
<feature type="domain" description="Rubrerythrin diiron-binding" evidence="1">
    <location>
        <begin position="111"/>
        <end position="164"/>
    </location>
</feature>
<dbReference type="GO" id="GO:0046872">
    <property type="term" value="F:metal ion binding"/>
    <property type="evidence" value="ECO:0007669"/>
    <property type="project" value="InterPro"/>
</dbReference>
<comment type="caution">
    <text evidence="2">The sequence shown here is derived from an EMBL/GenBank/DDBJ whole genome shotgun (WGS) entry which is preliminary data.</text>
</comment>
<protein>
    <submittedName>
        <fullName evidence="2">Rubrerythrin</fullName>
    </submittedName>
</protein>